<proteinExistence type="predicted"/>
<dbReference type="GO" id="GO:0019748">
    <property type="term" value="P:secondary metabolic process"/>
    <property type="evidence" value="ECO:0007669"/>
    <property type="project" value="TreeGrafter"/>
</dbReference>
<dbReference type="PANTHER" id="PTHR21240:SF28">
    <property type="entry name" value="ISO-OROTATE DECARBOXYLASE (EUROFUNG)"/>
    <property type="match status" value="1"/>
</dbReference>
<accession>A0A4Q7NH28</accession>
<dbReference type="EMBL" id="SGXC01000001">
    <property type="protein sequence ID" value="RZS84156.1"/>
    <property type="molecule type" value="Genomic_DNA"/>
</dbReference>
<organism evidence="3 4">
    <name type="scientific">Pigmentiphaga kullae</name>
    <dbReference type="NCBI Taxonomy" id="151784"/>
    <lineage>
        <taxon>Bacteria</taxon>
        <taxon>Pseudomonadati</taxon>
        <taxon>Pseudomonadota</taxon>
        <taxon>Betaproteobacteria</taxon>
        <taxon>Burkholderiales</taxon>
        <taxon>Alcaligenaceae</taxon>
        <taxon>Pigmentiphaga</taxon>
    </lineage>
</organism>
<dbReference type="RefSeq" id="WP_165404362.1">
    <property type="nucleotide sequence ID" value="NZ_SGXC01000001.1"/>
</dbReference>
<evidence type="ECO:0000259" key="2">
    <source>
        <dbReference type="Pfam" id="PF04909"/>
    </source>
</evidence>
<dbReference type="SUPFAM" id="SSF51556">
    <property type="entry name" value="Metallo-dependent hydrolases"/>
    <property type="match status" value="1"/>
</dbReference>
<sequence>MIDVHQHLLPARYVQEVGEAYITAQGSSTRLPPWSVEGALQGMDAAGIRTAINSISAPGFAPLAAAPAAALARWCNELAAQIGTDHPGRFGFFAALPLPDIDASLREVEHGFDRLGADGVCVLTNHGGHYLGSPVYDPLYEELDRRSAVVFVHPTTPASMQLVAGLSPSTLEFPFDTTRAVADIVLAGVLIRYPRIRWIFSHAGGAIPYLAGRVEMLTTNKPELRKWIPQGFSAELRKLYFDCALSLSPTTLDALVAEVGMERLLFGSDYPFGPKDQMATAARGIAALPWSEDRKRQLRSGNAELLFPRWRA</sequence>
<dbReference type="InterPro" id="IPR032466">
    <property type="entry name" value="Metal_Hydrolase"/>
</dbReference>
<dbReference type="InterPro" id="IPR006680">
    <property type="entry name" value="Amidohydro-rel"/>
</dbReference>
<dbReference type="PANTHER" id="PTHR21240">
    <property type="entry name" value="2-AMINO-3-CARBOXYLMUCONATE-6-SEMIALDEHYDE DECARBOXYLASE"/>
    <property type="match status" value="1"/>
</dbReference>
<evidence type="ECO:0000313" key="3">
    <source>
        <dbReference type="EMBL" id="RZS84156.1"/>
    </source>
</evidence>
<dbReference type="Proteomes" id="UP000292445">
    <property type="component" value="Unassembled WGS sequence"/>
</dbReference>
<dbReference type="InterPro" id="IPR032465">
    <property type="entry name" value="ACMSD"/>
</dbReference>
<protein>
    <submittedName>
        <fullName evidence="3">Putative TIM-barrel fold metal-dependent hydrolase</fullName>
    </submittedName>
</protein>
<dbReference type="Pfam" id="PF04909">
    <property type="entry name" value="Amidohydro_2"/>
    <property type="match status" value="1"/>
</dbReference>
<gene>
    <name evidence="3" type="ORF">EV675_0158</name>
</gene>
<evidence type="ECO:0000313" key="4">
    <source>
        <dbReference type="Proteomes" id="UP000292445"/>
    </source>
</evidence>
<feature type="domain" description="Amidohydrolase-related" evidence="2">
    <location>
        <begin position="2"/>
        <end position="308"/>
    </location>
</feature>
<dbReference type="GO" id="GO:0016787">
    <property type="term" value="F:hydrolase activity"/>
    <property type="evidence" value="ECO:0007669"/>
    <property type="project" value="UniProtKB-KW"/>
</dbReference>
<keyword evidence="1" id="KW-0456">Lyase</keyword>
<dbReference type="AlphaFoldDB" id="A0A4Q7NH28"/>
<dbReference type="Gene3D" id="3.20.20.140">
    <property type="entry name" value="Metal-dependent hydrolases"/>
    <property type="match status" value="1"/>
</dbReference>
<keyword evidence="4" id="KW-1185">Reference proteome</keyword>
<name>A0A4Q7NH28_9BURK</name>
<comment type="caution">
    <text evidence="3">The sequence shown here is derived from an EMBL/GenBank/DDBJ whole genome shotgun (WGS) entry which is preliminary data.</text>
</comment>
<dbReference type="GO" id="GO:0005737">
    <property type="term" value="C:cytoplasm"/>
    <property type="evidence" value="ECO:0007669"/>
    <property type="project" value="TreeGrafter"/>
</dbReference>
<evidence type="ECO:0000256" key="1">
    <source>
        <dbReference type="ARBA" id="ARBA00023239"/>
    </source>
</evidence>
<reference evidence="3 4" key="1">
    <citation type="submission" date="2019-02" db="EMBL/GenBank/DDBJ databases">
        <title>Genomic Encyclopedia of Type Strains, Phase IV (KMG-IV): sequencing the most valuable type-strain genomes for metagenomic binning, comparative biology and taxonomic classification.</title>
        <authorList>
            <person name="Goeker M."/>
        </authorList>
    </citation>
    <scope>NUCLEOTIDE SEQUENCE [LARGE SCALE GENOMIC DNA]</scope>
    <source>
        <strain evidence="3 4">K24</strain>
    </source>
</reference>
<dbReference type="GO" id="GO:0016831">
    <property type="term" value="F:carboxy-lyase activity"/>
    <property type="evidence" value="ECO:0007669"/>
    <property type="project" value="InterPro"/>
</dbReference>
<keyword evidence="3" id="KW-0378">Hydrolase</keyword>